<dbReference type="GO" id="GO:0004518">
    <property type="term" value="F:nuclease activity"/>
    <property type="evidence" value="ECO:0007669"/>
    <property type="project" value="UniProtKB-KW"/>
</dbReference>
<evidence type="ECO:0000256" key="1">
    <source>
        <dbReference type="ARBA" id="ARBA00001946"/>
    </source>
</evidence>
<feature type="domain" description="VRR-NUC" evidence="5">
    <location>
        <begin position="13"/>
        <end position="123"/>
    </location>
</feature>
<dbReference type="GO" id="GO:0016788">
    <property type="term" value="F:hydrolase activity, acting on ester bonds"/>
    <property type="evidence" value="ECO:0007669"/>
    <property type="project" value="InterPro"/>
</dbReference>
<comment type="caution">
    <text evidence="6">The sequence shown here is derived from an EMBL/GenBank/DDBJ whole genome shotgun (WGS) entry which is preliminary data.</text>
</comment>
<evidence type="ECO:0000313" key="6">
    <source>
        <dbReference type="EMBL" id="KAA5416044.1"/>
    </source>
</evidence>
<evidence type="ECO:0000259" key="5">
    <source>
        <dbReference type="SMART" id="SM00990"/>
    </source>
</evidence>
<dbReference type="InterPro" id="IPR014883">
    <property type="entry name" value="VRR_NUC"/>
</dbReference>
<proteinExistence type="predicted"/>
<feature type="region of interest" description="Disordered" evidence="4">
    <location>
        <begin position="1"/>
        <end position="21"/>
    </location>
</feature>
<dbReference type="Gene3D" id="3.40.1350.10">
    <property type="match status" value="1"/>
</dbReference>
<dbReference type="Pfam" id="PF08774">
    <property type="entry name" value="VRR_NUC"/>
    <property type="match status" value="1"/>
</dbReference>
<evidence type="ECO:0000256" key="2">
    <source>
        <dbReference type="ARBA" id="ARBA00022722"/>
    </source>
</evidence>
<dbReference type="InterPro" id="IPR011856">
    <property type="entry name" value="tRNA_endonuc-like_dom_sf"/>
</dbReference>
<dbReference type="EMBL" id="VVYV01000029">
    <property type="protein sequence ID" value="KAA5416044.1"/>
    <property type="molecule type" value="Genomic_DNA"/>
</dbReference>
<dbReference type="Proteomes" id="UP000448877">
    <property type="component" value="Unassembled WGS sequence"/>
</dbReference>
<name>A0A642PUQ8_9BACE</name>
<evidence type="ECO:0000256" key="4">
    <source>
        <dbReference type="SAM" id="MobiDB-lite"/>
    </source>
</evidence>
<evidence type="ECO:0000256" key="3">
    <source>
        <dbReference type="ARBA" id="ARBA00022801"/>
    </source>
</evidence>
<keyword evidence="3" id="KW-0378">Hydrolase</keyword>
<accession>A0A642PUQ8</accession>
<dbReference type="SMART" id="SM00990">
    <property type="entry name" value="VRR_NUC"/>
    <property type="match status" value="1"/>
</dbReference>
<sequence length="142" mass="16644">MTLEEMLSKERKQKKKQKHNDEEHRIQCACVKYFNLRYPKLKGRLFAVPNGGRRDAVTASKLKAEGVIAGVSDLILLKSNRDYGALLIEMKKKGGYQSPSQKQWQKMICENREYKYVVCHSLDDFIREVDEFLKNAELWDEM</sequence>
<feature type="compositionally biased region" description="Basic and acidic residues" evidence="4">
    <location>
        <begin position="1"/>
        <end position="10"/>
    </location>
</feature>
<comment type="cofactor">
    <cofactor evidence="1">
        <name>Mg(2+)</name>
        <dbReference type="ChEBI" id="CHEBI:18420"/>
    </cofactor>
</comment>
<organism evidence="6 7">
    <name type="scientific">Bacteroides cellulosilyticus</name>
    <dbReference type="NCBI Taxonomy" id="246787"/>
    <lineage>
        <taxon>Bacteria</taxon>
        <taxon>Pseudomonadati</taxon>
        <taxon>Bacteroidota</taxon>
        <taxon>Bacteroidia</taxon>
        <taxon>Bacteroidales</taxon>
        <taxon>Bacteroidaceae</taxon>
        <taxon>Bacteroides</taxon>
    </lineage>
</organism>
<evidence type="ECO:0000313" key="7">
    <source>
        <dbReference type="Proteomes" id="UP000448877"/>
    </source>
</evidence>
<gene>
    <name evidence="6" type="ORF">F2Y81_16960</name>
</gene>
<dbReference type="GO" id="GO:0003676">
    <property type="term" value="F:nucleic acid binding"/>
    <property type="evidence" value="ECO:0007669"/>
    <property type="project" value="InterPro"/>
</dbReference>
<protein>
    <submittedName>
        <fullName evidence="6">VRR-NUC domain-containing protein</fullName>
    </submittedName>
</protein>
<dbReference type="AlphaFoldDB" id="A0A642PUQ8"/>
<keyword evidence="2" id="KW-0540">Nuclease</keyword>
<dbReference type="RefSeq" id="WP_004318048.1">
    <property type="nucleotide sequence ID" value="NZ_VVYV01000029.1"/>
</dbReference>
<reference evidence="6 7" key="1">
    <citation type="journal article" date="2019" name="Nat. Med.">
        <title>A library of human gut bacterial isolates paired with longitudinal multiomics data enables mechanistic microbiome research.</title>
        <authorList>
            <person name="Poyet M."/>
            <person name="Groussin M."/>
            <person name="Gibbons S.M."/>
            <person name="Avila-Pacheco J."/>
            <person name="Jiang X."/>
            <person name="Kearney S.M."/>
            <person name="Perrotta A.R."/>
            <person name="Berdy B."/>
            <person name="Zhao S."/>
            <person name="Lieberman T.D."/>
            <person name="Swanson P.K."/>
            <person name="Smith M."/>
            <person name="Roesemann S."/>
            <person name="Alexander J.E."/>
            <person name="Rich S.A."/>
            <person name="Livny J."/>
            <person name="Vlamakis H."/>
            <person name="Clish C."/>
            <person name="Bullock K."/>
            <person name="Deik A."/>
            <person name="Scott J."/>
            <person name="Pierce K.A."/>
            <person name="Xavier R.J."/>
            <person name="Alm E.J."/>
        </authorList>
    </citation>
    <scope>NUCLEOTIDE SEQUENCE [LARGE SCALE GENOMIC DNA]</scope>
    <source>
        <strain evidence="6 7">BIOML-A6</strain>
    </source>
</reference>